<keyword evidence="3" id="KW-0238">DNA-binding</keyword>
<keyword evidence="2" id="KW-0235">DNA replication</keyword>
<evidence type="ECO:0000256" key="1">
    <source>
        <dbReference type="ARBA" id="ARBA00022515"/>
    </source>
</evidence>
<dbReference type="AlphaFoldDB" id="A0A9X0WC27"/>
<dbReference type="GO" id="GO:0005829">
    <property type="term" value="C:cytosol"/>
    <property type="evidence" value="ECO:0007669"/>
    <property type="project" value="TreeGrafter"/>
</dbReference>
<dbReference type="InterPro" id="IPR016136">
    <property type="entry name" value="DNA_helicase_N/primase_C"/>
</dbReference>
<feature type="region of interest" description="Disordered" evidence="4">
    <location>
        <begin position="29"/>
        <end position="49"/>
    </location>
</feature>
<evidence type="ECO:0000313" key="7">
    <source>
        <dbReference type="Proteomes" id="UP001138768"/>
    </source>
</evidence>
<dbReference type="GO" id="GO:1990077">
    <property type="term" value="C:primosome complex"/>
    <property type="evidence" value="ECO:0007669"/>
    <property type="project" value="UniProtKB-KW"/>
</dbReference>
<dbReference type="GO" id="GO:0006269">
    <property type="term" value="P:DNA replication, synthesis of primer"/>
    <property type="evidence" value="ECO:0007669"/>
    <property type="project" value="UniProtKB-KW"/>
</dbReference>
<dbReference type="Gene3D" id="1.10.860.10">
    <property type="entry name" value="DNAb Helicase, Chain A"/>
    <property type="match status" value="1"/>
</dbReference>
<dbReference type="InterPro" id="IPR027417">
    <property type="entry name" value="P-loop_NTPase"/>
</dbReference>
<dbReference type="GO" id="GO:0005524">
    <property type="term" value="F:ATP binding"/>
    <property type="evidence" value="ECO:0007669"/>
    <property type="project" value="InterPro"/>
</dbReference>
<evidence type="ECO:0000313" key="6">
    <source>
        <dbReference type="EMBL" id="MBK1620706.1"/>
    </source>
</evidence>
<dbReference type="GO" id="GO:0003678">
    <property type="term" value="F:DNA helicase activity"/>
    <property type="evidence" value="ECO:0007669"/>
    <property type="project" value="InterPro"/>
</dbReference>
<dbReference type="Gene3D" id="3.40.50.300">
    <property type="entry name" value="P-loop containing nucleotide triphosphate hydrolases"/>
    <property type="match status" value="1"/>
</dbReference>
<evidence type="ECO:0000256" key="2">
    <source>
        <dbReference type="ARBA" id="ARBA00022705"/>
    </source>
</evidence>
<proteinExistence type="predicted"/>
<dbReference type="EMBL" id="NRRY01000046">
    <property type="protein sequence ID" value="MBK1620706.1"/>
    <property type="molecule type" value="Genomic_DNA"/>
</dbReference>
<feature type="compositionally biased region" description="Low complexity" evidence="4">
    <location>
        <begin position="103"/>
        <end position="115"/>
    </location>
</feature>
<comment type="caution">
    <text evidence="6">The sequence shown here is derived from an EMBL/GenBank/DDBJ whole genome shotgun (WGS) entry which is preliminary data.</text>
</comment>
<evidence type="ECO:0000256" key="4">
    <source>
        <dbReference type="SAM" id="MobiDB-lite"/>
    </source>
</evidence>
<evidence type="ECO:0000259" key="5">
    <source>
        <dbReference type="Pfam" id="PF00772"/>
    </source>
</evidence>
<dbReference type="SUPFAM" id="SSF48024">
    <property type="entry name" value="N-terminal domain of DnaB helicase"/>
    <property type="match status" value="1"/>
</dbReference>
<feature type="domain" description="DNA helicase DnaB-like N-terminal" evidence="5">
    <location>
        <begin position="150"/>
        <end position="239"/>
    </location>
</feature>
<organism evidence="6 7">
    <name type="scientific">Lamprobacter modestohalophilus</name>
    <dbReference type="NCBI Taxonomy" id="1064514"/>
    <lineage>
        <taxon>Bacteria</taxon>
        <taxon>Pseudomonadati</taxon>
        <taxon>Pseudomonadota</taxon>
        <taxon>Gammaproteobacteria</taxon>
        <taxon>Chromatiales</taxon>
        <taxon>Chromatiaceae</taxon>
        <taxon>Lamprobacter</taxon>
    </lineage>
</organism>
<accession>A0A9X0WC27</accession>
<keyword evidence="7" id="KW-1185">Reference proteome</keyword>
<sequence>MCDRFRVLPPEHLRGPWCYPTRAVLAPRPMSRRTASSPVRRRPPSSSPLTRIASVTMRPWPGVAGADCSRCVIWLMSIGVSTGAAPACSRPCRRIGWRGASGPGTTSPPTLLSTSMASASEERTLSKTKQGLPKPWEQHQDAFQRAIISRAERALLSGLMIEPNALSRIVDLVSPADFSNDDHGEVFAAILALSDDGIAPEPETLMNALNDRRKRELIVSLFADATTAANATHDAKCIQAAGARRRLSTFGGRLAEREDGRHPAELIEWTRVELDARAVDEPMIETRSPPRRALIPSEEEIARGRLAPRCIVDRYLYADVAQVVGPSGTGKTTLLLYEAAMIALGAPLWGLRIEQPGWTLFVTAEDRRERLLARLREIVAALKLSEAQRRRVFDSVIIWDLCGSSLKLTPLIQGNVVLTRLADDLGRAYRDDRPAVVTFDPLVSFGASEQAVNDNEQALITSARRIVRTLDCCVRFVHHTGQANVRATTLDPYSGRGGSALADGSCMTTVLQAWNPDDESHRRPPPGCKPDPESSLMILTRAKLSDAPPHLPEFWIKRTGYAFERFVELKRSPEEAAADQADQLEH</sequence>
<dbReference type="InterPro" id="IPR036185">
    <property type="entry name" value="DNA_heli_DnaB-like_N_sf"/>
</dbReference>
<dbReference type="SUPFAM" id="SSF52540">
    <property type="entry name" value="P-loop containing nucleoside triphosphate hydrolases"/>
    <property type="match status" value="1"/>
</dbReference>
<dbReference type="PANTHER" id="PTHR30153">
    <property type="entry name" value="REPLICATIVE DNA HELICASE DNAB"/>
    <property type="match status" value="1"/>
</dbReference>
<dbReference type="Pfam" id="PF13481">
    <property type="entry name" value="AAA_25"/>
    <property type="match status" value="1"/>
</dbReference>
<dbReference type="InterPro" id="IPR007693">
    <property type="entry name" value="DNA_helicase_DnaB-like_N"/>
</dbReference>
<dbReference type="PANTHER" id="PTHR30153:SF2">
    <property type="entry name" value="REPLICATIVE DNA HELICASE"/>
    <property type="match status" value="1"/>
</dbReference>
<dbReference type="GO" id="GO:0003677">
    <property type="term" value="F:DNA binding"/>
    <property type="evidence" value="ECO:0007669"/>
    <property type="project" value="UniProtKB-KW"/>
</dbReference>
<evidence type="ECO:0000256" key="3">
    <source>
        <dbReference type="ARBA" id="ARBA00023125"/>
    </source>
</evidence>
<feature type="region of interest" description="Disordered" evidence="4">
    <location>
        <begin position="99"/>
        <end position="135"/>
    </location>
</feature>
<keyword evidence="1" id="KW-0639">Primosome</keyword>
<gene>
    <name evidence="6" type="ORF">CKO42_20185</name>
</gene>
<dbReference type="Proteomes" id="UP001138768">
    <property type="component" value="Unassembled WGS sequence"/>
</dbReference>
<dbReference type="Pfam" id="PF00772">
    <property type="entry name" value="DnaB"/>
    <property type="match status" value="1"/>
</dbReference>
<name>A0A9X0WC27_9GAMM</name>
<reference evidence="6 7" key="1">
    <citation type="journal article" date="2020" name="Microorganisms">
        <title>Osmotic Adaptation and Compatible Solute Biosynthesis of Phototrophic Bacteria as Revealed from Genome Analyses.</title>
        <authorList>
            <person name="Imhoff J.F."/>
            <person name="Rahn T."/>
            <person name="Kunzel S."/>
            <person name="Keller A."/>
            <person name="Neulinger S.C."/>
        </authorList>
    </citation>
    <scope>NUCLEOTIDE SEQUENCE [LARGE SCALE GENOMIC DNA]</scope>
    <source>
        <strain evidence="6 7">DSM 25653</strain>
    </source>
</reference>
<protein>
    <recommendedName>
        <fullName evidence="5">DNA helicase DnaB-like N-terminal domain-containing protein</fullName>
    </recommendedName>
</protein>